<evidence type="ECO:0000313" key="3">
    <source>
        <dbReference type="Proteomes" id="UP001530315"/>
    </source>
</evidence>
<sequence>MNMEWIDSLEPLPWRTGLITATYSACQHHCQQNASQSIPAPGRFDVVAGRGQGILRLPGNEMYRDLVCMNKRIYARCHKHDKRKVSKGIVDAIRELGGRFLECNEQSQTYHDIGDKKALRKTSQALREGLRTIRLQIYSDLAAGRPQTELEAELLGSFNAPLPAERYFEYSIRMLQSLNNA</sequence>
<dbReference type="Proteomes" id="UP001530315">
    <property type="component" value="Unassembled WGS sequence"/>
</dbReference>
<feature type="domain" description="DUF6824" evidence="1">
    <location>
        <begin position="45"/>
        <end position="128"/>
    </location>
</feature>
<dbReference type="AlphaFoldDB" id="A0ABD3N884"/>
<accession>A0ABD3N884</accession>
<reference evidence="2 3" key="1">
    <citation type="submission" date="2024-10" db="EMBL/GenBank/DDBJ databases">
        <title>Updated reference genomes for cyclostephanoid diatoms.</title>
        <authorList>
            <person name="Roberts W.R."/>
            <person name="Alverson A.J."/>
        </authorList>
    </citation>
    <scope>NUCLEOTIDE SEQUENCE [LARGE SCALE GENOMIC DNA]</scope>
    <source>
        <strain evidence="2 3">AJA276-08</strain>
    </source>
</reference>
<proteinExistence type="predicted"/>
<evidence type="ECO:0000259" key="1">
    <source>
        <dbReference type="Pfam" id="PF20710"/>
    </source>
</evidence>
<name>A0ABD3N884_9STRA</name>
<keyword evidence="3" id="KW-1185">Reference proteome</keyword>
<protein>
    <recommendedName>
        <fullName evidence="1">DUF6824 domain-containing protein</fullName>
    </recommendedName>
</protein>
<evidence type="ECO:0000313" key="2">
    <source>
        <dbReference type="EMBL" id="KAL3770481.1"/>
    </source>
</evidence>
<dbReference type="Pfam" id="PF20710">
    <property type="entry name" value="DUF6824"/>
    <property type="match status" value="1"/>
</dbReference>
<comment type="caution">
    <text evidence="2">The sequence shown here is derived from an EMBL/GenBank/DDBJ whole genome shotgun (WGS) entry which is preliminary data.</text>
</comment>
<organism evidence="2 3">
    <name type="scientific">Stephanodiscus triporus</name>
    <dbReference type="NCBI Taxonomy" id="2934178"/>
    <lineage>
        <taxon>Eukaryota</taxon>
        <taxon>Sar</taxon>
        <taxon>Stramenopiles</taxon>
        <taxon>Ochrophyta</taxon>
        <taxon>Bacillariophyta</taxon>
        <taxon>Coscinodiscophyceae</taxon>
        <taxon>Thalassiosirophycidae</taxon>
        <taxon>Stephanodiscales</taxon>
        <taxon>Stephanodiscaceae</taxon>
        <taxon>Stephanodiscus</taxon>
    </lineage>
</organism>
<dbReference type="EMBL" id="JALLAZ020001627">
    <property type="protein sequence ID" value="KAL3770481.1"/>
    <property type="molecule type" value="Genomic_DNA"/>
</dbReference>
<dbReference type="InterPro" id="IPR049227">
    <property type="entry name" value="DUF6824"/>
</dbReference>
<gene>
    <name evidence="2" type="ORF">ACHAW5_001494</name>
</gene>